<dbReference type="PANTHER" id="PTHR30097">
    <property type="entry name" value="CATION EFFLUX SYSTEM PROTEIN CUSB"/>
    <property type="match status" value="1"/>
</dbReference>
<evidence type="ECO:0000256" key="1">
    <source>
        <dbReference type="ARBA" id="ARBA00009477"/>
    </source>
</evidence>
<dbReference type="GO" id="GO:0060003">
    <property type="term" value="P:copper ion export"/>
    <property type="evidence" value="ECO:0007669"/>
    <property type="project" value="TreeGrafter"/>
</dbReference>
<dbReference type="Gene3D" id="2.40.50.100">
    <property type="match status" value="1"/>
</dbReference>
<dbReference type="InterPro" id="IPR058648">
    <property type="entry name" value="HH_CzcB-like"/>
</dbReference>
<dbReference type="InterPro" id="IPR058792">
    <property type="entry name" value="Beta-barrel_RND_2"/>
</dbReference>
<feature type="domain" description="CusB-like beta-barrel" evidence="7">
    <location>
        <begin position="427"/>
        <end position="502"/>
    </location>
</feature>
<evidence type="ECO:0000259" key="8">
    <source>
        <dbReference type="Pfam" id="PF25973"/>
    </source>
</evidence>
<evidence type="ECO:0000256" key="5">
    <source>
        <dbReference type="SAM" id="SignalP"/>
    </source>
</evidence>
<evidence type="ECO:0000256" key="2">
    <source>
        <dbReference type="ARBA" id="ARBA00022448"/>
    </source>
</evidence>
<feature type="region of interest" description="Disordered" evidence="4">
    <location>
        <begin position="27"/>
        <end position="60"/>
    </location>
</feature>
<evidence type="ECO:0000256" key="3">
    <source>
        <dbReference type="SAM" id="Coils"/>
    </source>
</evidence>
<dbReference type="GO" id="GO:0030288">
    <property type="term" value="C:outer membrane-bounded periplasmic space"/>
    <property type="evidence" value="ECO:0007669"/>
    <property type="project" value="TreeGrafter"/>
</dbReference>
<evidence type="ECO:0000259" key="9">
    <source>
        <dbReference type="Pfam" id="PF25975"/>
    </source>
</evidence>
<feature type="domain" description="CzcB-like alpha-helical hairpin" evidence="6">
    <location>
        <begin position="322"/>
        <end position="380"/>
    </location>
</feature>
<dbReference type="EMBL" id="VOSL01000139">
    <property type="protein sequence ID" value="TXD32113.1"/>
    <property type="molecule type" value="Genomic_DNA"/>
</dbReference>
<evidence type="ECO:0000259" key="6">
    <source>
        <dbReference type="Pfam" id="PF25893"/>
    </source>
</evidence>
<feature type="domain" description="CzcB-like barrel-sandwich hybrid" evidence="8">
    <location>
        <begin position="283"/>
        <end position="424"/>
    </location>
</feature>
<evidence type="ECO:0000256" key="4">
    <source>
        <dbReference type="SAM" id="MobiDB-lite"/>
    </source>
</evidence>
<dbReference type="Pfam" id="PF25893">
    <property type="entry name" value="HH_CzcB"/>
    <property type="match status" value="1"/>
</dbReference>
<dbReference type="InterPro" id="IPR051909">
    <property type="entry name" value="MFP_Cation_Efflux"/>
</dbReference>
<keyword evidence="2" id="KW-0813">Transport</keyword>
<dbReference type="Pfam" id="PF25954">
    <property type="entry name" value="Beta-barrel_RND_2"/>
    <property type="match status" value="1"/>
</dbReference>
<dbReference type="GO" id="GO:0015679">
    <property type="term" value="P:plasma membrane copper ion transport"/>
    <property type="evidence" value="ECO:0007669"/>
    <property type="project" value="TreeGrafter"/>
</dbReference>
<dbReference type="Gene3D" id="2.40.30.170">
    <property type="match status" value="1"/>
</dbReference>
<feature type="domain" description="CzcB-like C-terminal circularly permuted SH3-like" evidence="9">
    <location>
        <begin position="511"/>
        <end position="572"/>
    </location>
</feature>
<dbReference type="FunFam" id="2.40.30.170:FF:000010">
    <property type="entry name" value="Efflux RND transporter periplasmic adaptor subunit"/>
    <property type="match status" value="1"/>
</dbReference>
<dbReference type="GO" id="GO:0016020">
    <property type="term" value="C:membrane"/>
    <property type="evidence" value="ECO:0007669"/>
    <property type="project" value="InterPro"/>
</dbReference>
<dbReference type="InterPro" id="IPR006143">
    <property type="entry name" value="RND_pump_MFP"/>
</dbReference>
<sequence>MKHSNFLFFLLLLAGFFVSTSSCKEGDAGTSSAPTSAPHEQAHDPTGEGEASSPRVATSSDWCGGHGVPESMCTVCNPALADHFQREGDWCQEHGFPESVCPVCNPMEPPAEAGSPSRGNAADWCGGHGVPESMCTVCNPSLVDRFQREGDWCQEHGFPESVCPECNPMQPPADSGEPAQASASDWCSEHGVPESMCTQCNPGLAAGYRESGDWCGEHEFPESVCPVCNPVTPPAGASGPQTRVQLSETAFQTSGIRLERVSSHRVSSGGVRVPAEIQFDPDRLAHVSPLVDGQMVSVAVTIGDRVEAGDELATFRSVELGQARAELSRATAVRETAQANLERQQRLRDEGINSERSLLEARQAFDEADAARDAARSRLRVFGVRGGSGSDMTLTSPIDGVVVERHATRGENVSTEDTLFVVADASEVWVIARAYEQHIPLVRVGMSATLTVGPHEGRQWTGTVSYVSLSLDETTRTLPVRMSVSNDDGALRPGMFGTLTIDGGNAGSMLSVPVSAVQSLNSRDVVFVQGDAVRTFEARTVVLGREAEGMSPVLEGLSGTETVVVAGAFILKSELVRGQLADGCAGD</sequence>
<dbReference type="Gene3D" id="1.10.287.470">
    <property type="entry name" value="Helix hairpin bin"/>
    <property type="match status" value="1"/>
</dbReference>
<dbReference type="InterPro" id="IPR058649">
    <property type="entry name" value="CzcB_C"/>
</dbReference>
<comment type="caution">
    <text evidence="10">The sequence shown here is derived from an EMBL/GenBank/DDBJ whole genome shotgun (WGS) entry which is preliminary data.</text>
</comment>
<feature type="coiled-coil region" evidence="3">
    <location>
        <begin position="320"/>
        <end position="347"/>
    </location>
</feature>
<dbReference type="NCBIfam" id="TIGR01730">
    <property type="entry name" value="RND_mfp"/>
    <property type="match status" value="1"/>
</dbReference>
<dbReference type="PANTHER" id="PTHR30097:SF4">
    <property type="entry name" value="SLR6042 PROTEIN"/>
    <property type="match status" value="1"/>
</dbReference>
<proteinExistence type="inferred from homology"/>
<evidence type="ECO:0000259" key="7">
    <source>
        <dbReference type="Pfam" id="PF25954"/>
    </source>
</evidence>
<evidence type="ECO:0000313" key="10">
    <source>
        <dbReference type="EMBL" id="TXD32113.1"/>
    </source>
</evidence>
<dbReference type="Pfam" id="PF25973">
    <property type="entry name" value="BSH_CzcB"/>
    <property type="match status" value="1"/>
</dbReference>
<evidence type="ECO:0000313" key="11">
    <source>
        <dbReference type="Proteomes" id="UP000321046"/>
    </source>
</evidence>
<keyword evidence="5" id="KW-0732">Signal</keyword>
<name>A0A5C6WW96_9DELT</name>
<organism evidence="10 11">
    <name type="scientific">Lujinxingia vulgaris</name>
    <dbReference type="NCBI Taxonomy" id="2600176"/>
    <lineage>
        <taxon>Bacteria</taxon>
        <taxon>Deltaproteobacteria</taxon>
        <taxon>Bradymonadales</taxon>
        <taxon>Lujinxingiaceae</taxon>
        <taxon>Lujinxingia</taxon>
    </lineage>
</organism>
<dbReference type="GO" id="GO:0022857">
    <property type="term" value="F:transmembrane transporter activity"/>
    <property type="evidence" value="ECO:0007669"/>
    <property type="project" value="InterPro"/>
</dbReference>
<dbReference type="SUPFAM" id="SSF111369">
    <property type="entry name" value="HlyD-like secretion proteins"/>
    <property type="match status" value="1"/>
</dbReference>
<feature type="signal peptide" evidence="5">
    <location>
        <begin position="1"/>
        <end position="24"/>
    </location>
</feature>
<dbReference type="PROSITE" id="PS51257">
    <property type="entry name" value="PROKAR_LIPOPROTEIN"/>
    <property type="match status" value="1"/>
</dbReference>
<feature type="chain" id="PRO_5023047080" evidence="5">
    <location>
        <begin position="25"/>
        <end position="587"/>
    </location>
</feature>
<dbReference type="GO" id="GO:0046914">
    <property type="term" value="F:transition metal ion binding"/>
    <property type="evidence" value="ECO:0007669"/>
    <property type="project" value="TreeGrafter"/>
</dbReference>
<comment type="similarity">
    <text evidence="1">Belongs to the membrane fusion protein (MFP) (TC 8.A.1) family.</text>
</comment>
<reference evidence="10 11" key="1">
    <citation type="submission" date="2019-08" db="EMBL/GenBank/DDBJ databases">
        <title>Bradymonadales sp. TMQ2.</title>
        <authorList>
            <person name="Liang Q."/>
        </authorList>
    </citation>
    <scope>NUCLEOTIDE SEQUENCE [LARGE SCALE GENOMIC DNA]</scope>
    <source>
        <strain evidence="10 11">TMQ2</strain>
    </source>
</reference>
<protein>
    <submittedName>
        <fullName evidence="10">Efflux RND transporter periplasmic adaptor subunit</fullName>
    </submittedName>
</protein>
<dbReference type="Gene3D" id="2.40.420.20">
    <property type="match status" value="1"/>
</dbReference>
<dbReference type="OrthoDB" id="9806939at2"/>
<dbReference type="AlphaFoldDB" id="A0A5C6WW96"/>
<gene>
    <name evidence="10" type="ORF">FRC96_18730</name>
</gene>
<keyword evidence="3" id="KW-0175">Coiled coil</keyword>
<accession>A0A5C6WW96</accession>
<dbReference type="Pfam" id="PF25975">
    <property type="entry name" value="CzcB_C"/>
    <property type="match status" value="1"/>
</dbReference>
<dbReference type="Proteomes" id="UP000321046">
    <property type="component" value="Unassembled WGS sequence"/>
</dbReference>
<dbReference type="InterPro" id="IPR058647">
    <property type="entry name" value="BSH_CzcB-like"/>
</dbReference>